<proteinExistence type="inferred from homology"/>
<protein>
    <submittedName>
        <fullName evidence="9">Polyprenol-phosphate-mannose-dependent alpha-(1-2)-phosphatidylinositol mannoside mannosyltransferase</fullName>
        <ecNumber evidence="9">2.4.1.-</ecNumber>
    </submittedName>
</protein>
<keyword evidence="4 8" id="KW-0812">Transmembrane</keyword>
<feature type="transmembrane region" description="Helical" evidence="8">
    <location>
        <begin position="223"/>
        <end position="243"/>
    </location>
</feature>
<keyword evidence="3 9" id="KW-0808">Transferase</keyword>
<dbReference type="RefSeq" id="WP_145433030.1">
    <property type="nucleotide sequence ID" value="NZ_CP036339.1"/>
</dbReference>
<gene>
    <name evidence="9" type="ORF">I41_26310</name>
</gene>
<feature type="transmembrane region" description="Helical" evidence="8">
    <location>
        <begin position="296"/>
        <end position="314"/>
    </location>
</feature>
<evidence type="ECO:0000256" key="3">
    <source>
        <dbReference type="ARBA" id="ARBA00022679"/>
    </source>
</evidence>
<feature type="transmembrane region" description="Helical" evidence="8">
    <location>
        <begin position="95"/>
        <end position="112"/>
    </location>
</feature>
<evidence type="ECO:0000256" key="7">
    <source>
        <dbReference type="ARBA" id="ARBA00024033"/>
    </source>
</evidence>
<evidence type="ECO:0000256" key="2">
    <source>
        <dbReference type="ARBA" id="ARBA00022475"/>
    </source>
</evidence>
<sequence length="511" mass="53850">MSAARSPAAENTRSSRTLAVAAVLLFAAVLGGLSWRLYQHRPTEAVSLERWALASYRDVIYFPLVALGDGVNPYDSVRDGNPERYMERYPVADHLPLYSPLVLALFSPFGALPAEASMVAFAALNCLLFVLLAWCTLRIIGRRPTVASVFALSAFLLASQPGRGAFNAGQISVPLALAMLGALQWGDRHAWRSGLMVALSTMKPTFGGPFGVMLAARRDWRSAIGGLAVGGVVFAAGLAAIVARTGELSVDSVIQVVSGNHAHLANDPEAVPRTNKARTDLAAIFEYLSAQSTPRWASMVLAAGVLGISCAALWKNRHSRGEDTAASPASAMIIVATFICIFHNVYDLPLLIVPLAASATAAGSGWRSLGAARRYGIAALLVVPFVNIFWTQGFRTLVGQLGVPWGEDAGPLFAAAYRLACSANGLALLGVWGLLVHSMLFRRSSIAVAANTTAAGGKATLNGDVPPSELFNDRQSLHATKIGGCPTTASPALIGAMHDRQAVGATHETIQ</sequence>
<keyword evidence="9" id="KW-0328">Glycosyltransferase</keyword>
<dbReference type="GO" id="GO:0005886">
    <property type="term" value="C:plasma membrane"/>
    <property type="evidence" value="ECO:0007669"/>
    <property type="project" value="UniProtKB-SubCell"/>
</dbReference>
<feature type="transmembrane region" description="Helical" evidence="8">
    <location>
        <begin position="118"/>
        <end position="137"/>
    </location>
</feature>
<accession>A0A517TYJ6</accession>
<evidence type="ECO:0000256" key="4">
    <source>
        <dbReference type="ARBA" id="ARBA00022692"/>
    </source>
</evidence>
<name>A0A517TYJ6_9BACT</name>
<dbReference type="Proteomes" id="UP000317909">
    <property type="component" value="Chromosome"/>
</dbReference>
<evidence type="ECO:0000256" key="6">
    <source>
        <dbReference type="ARBA" id="ARBA00023136"/>
    </source>
</evidence>
<evidence type="ECO:0000256" key="8">
    <source>
        <dbReference type="SAM" id="Phobius"/>
    </source>
</evidence>
<dbReference type="AlphaFoldDB" id="A0A517TYJ6"/>
<dbReference type="EC" id="2.4.1.-" evidence="9"/>
<feature type="transmembrane region" description="Helical" evidence="8">
    <location>
        <begin position="415"/>
        <end position="436"/>
    </location>
</feature>
<feature type="transmembrane region" description="Helical" evidence="8">
    <location>
        <begin position="326"/>
        <end position="345"/>
    </location>
</feature>
<evidence type="ECO:0000256" key="1">
    <source>
        <dbReference type="ARBA" id="ARBA00004651"/>
    </source>
</evidence>
<dbReference type="KEGG" id="llh:I41_26310"/>
<reference evidence="9 10" key="1">
    <citation type="submission" date="2019-02" db="EMBL/GenBank/DDBJ databases">
        <title>Deep-cultivation of Planctomycetes and their phenomic and genomic characterization uncovers novel biology.</title>
        <authorList>
            <person name="Wiegand S."/>
            <person name="Jogler M."/>
            <person name="Boedeker C."/>
            <person name="Pinto D."/>
            <person name="Vollmers J."/>
            <person name="Rivas-Marin E."/>
            <person name="Kohn T."/>
            <person name="Peeters S.H."/>
            <person name="Heuer A."/>
            <person name="Rast P."/>
            <person name="Oberbeckmann S."/>
            <person name="Bunk B."/>
            <person name="Jeske O."/>
            <person name="Meyerdierks A."/>
            <person name="Storesund J.E."/>
            <person name="Kallscheuer N."/>
            <person name="Luecker S."/>
            <person name="Lage O.M."/>
            <person name="Pohl T."/>
            <person name="Merkel B.J."/>
            <person name="Hornburger P."/>
            <person name="Mueller R.-W."/>
            <person name="Bruemmer F."/>
            <person name="Labrenz M."/>
            <person name="Spormann A.M."/>
            <person name="Op den Camp H."/>
            <person name="Overmann J."/>
            <person name="Amann R."/>
            <person name="Jetten M.S.M."/>
            <person name="Mascher T."/>
            <person name="Medema M.H."/>
            <person name="Devos D.P."/>
            <person name="Kaster A.-K."/>
            <person name="Ovreas L."/>
            <person name="Rohde M."/>
            <person name="Galperin M.Y."/>
            <person name="Jogler C."/>
        </authorList>
    </citation>
    <scope>NUCLEOTIDE SEQUENCE [LARGE SCALE GENOMIC DNA]</scope>
    <source>
        <strain evidence="9 10">I41</strain>
    </source>
</reference>
<keyword evidence="10" id="KW-1185">Reference proteome</keyword>
<keyword evidence="6 8" id="KW-0472">Membrane</keyword>
<evidence type="ECO:0000313" key="10">
    <source>
        <dbReference type="Proteomes" id="UP000317909"/>
    </source>
</evidence>
<feature type="transmembrane region" description="Helical" evidence="8">
    <location>
        <begin position="351"/>
        <end position="369"/>
    </location>
</feature>
<keyword evidence="2" id="KW-1003">Cell membrane</keyword>
<dbReference type="OrthoDB" id="235448at2"/>
<dbReference type="EMBL" id="CP036339">
    <property type="protein sequence ID" value="QDT73442.1"/>
    <property type="molecule type" value="Genomic_DNA"/>
</dbReference>
<comment type="similarity">
    <text evidence="7">Belongs to the glycosyltransferase 87 family.</text>
</comment>
<comment type="subcellular location">
    <subcellularLocation>
        <location evidence="1">Cell membrane</location>
        <topology evidence="1">Multi-pass membrane protein</topology>
    </subcellularLocation>
</comment>
<dbReference type="InterPro" id="IPR018584">
    <property type="entry name" value="GT87"/>
</dbReference>
<feature type="transmembrane region" description="Helical" evidence="8">
    <location>
        <begin position="376"/>
        <end position="395"/>
    </location>
</feature>
<feature type="transmembrane region" description="Helical" evidence="8">
    <location>
        <begin position="18"/>
        <end position="38"/>
    </location>
</feature>
<keyword evidence="5 8" id="KW-1133">Transmembrane helix</keyword>
<organism evidence="9 10">
    <name type="scientific">Lacipirellula limnantheis</name>
    <dbReference type="NCBI Taxonomy" id="2528024"/>
    <lineage>
        <taxon>Bacteria</taxon>
        <taxon>Pseudomonadati</taxon>
        <taxon>Planctomycetota</taxon>
        <taxon>Planctomycetia</taxon>
        <taxon>Pirellulales</taxon>
        <taxon>Lacipirellulaceae</taxon>
        <taxon>Lacipirellula</taxon>
    </lineage>
</organism>
<dbReference type="Pfam" id="PF09594">
    <property type="entry name" value="GT87"/>
    <property type="match status" value="1"/>
</dbReference>
<dbReference type="GO" id="GO:0016758">
    <property type="term" value="F:hexosyltransferase activity"/>
    <property type="evidence" value="ECO:0007669"/>
    <property type="project" value="InterPro"/>
</dbReference>
<evidence type="ECO:0000313" key="9">
    <source>
        <dbReference type="EMBL" id="QDT73442.1"/>
    </source>
</evidence>
<evidence type="ECO:0000256" key="5">
    <source>
        <dbReference type="ARBA" id="ARBA00022989"/>
    </source>
</evidence>